<comment type="caution">
    <text evidence="1">The sequence shown here is derived from an EMBL/GenBank/DDBJ whole genome shotgun (WGS) entry which is preliminary data.</text>
</comment>
<protein>
    <submittedName>
        <fullName evidence="1">Uncharacterized protein</fullName>
    </submittedName>
</protein>
<proteinExistence type="predicted"/>
<reference evidence="1" key="1">
    <citation type="submission" date="2019-08" db="EMBL/GenBank/DDBJ databases">
        <authorList>
            <person name="Kucharzyk K."/>
            <person name="Murdoch R.W."/>
            <person name="Higgins S."/>
            <person name="Loffler F."/>
        </authorList>
    </citation>
    <scope>NUCLEOTIDE SEQUENCE</scope>
</reference>
<dbReference type="EMBL" id="VSSQ01000503">
    <property type="protein sequence ID" value="MPL96298.1"/>
    <property type="molecule type" value="Genomic_DNA"/>
</dbReference>
<name>A0A644VY52_9ZZZZ</name>
<sequence length="318" mass="37616">MYGLKDLKTTIKTDINSVECPVKGCSVKVDRQRNSFKREQTYLCPIHKIYISPSTFEYETEKENLLWFDNSDKLLFEEIKKVKRESRIARDNSEDALTWNVFRFLDKQGLLPDFLSQLSNKEIKDTELILWSYSPKEKSDLTLLNQARKEFGEAIARGSEPDIIIRTNKVLYFIEAKLTAKNETTPSELQNRKEYETGGDRLFQHIFKSDYETVAEKEKRYELMRFWLLGSWMAKKLSVDFEFYSLVMQSRELDIEATFGKHIIETTERQFSRLTWEQIYAFIKLLPDNKEKHIMTEYFENKTIGYNSISAIIKAFNV</sequence>
<organism evidence="1">
    <name type="scientific">bioreactor metagenome</name>
    <dbReference type="NCBI Taxonomy" id="1076179"/>
    <lineage>
        <taxon>unclassified sequences</taxon>
        <taxon>metagenomes</taxon>
        <taxon>ecological metagenomes</taxon>
    </lineage>
</organism>
<gene>
    <name evidence="1" type="ORF">SDC9_42473</name>
</gene>
<dbReference type="AlphaFoldDB" id="A0A644VY52"/>
<accession>A0A644VY52</accession>
<evidence type="ECO:0000313" key="1">
    <source>
        <dbReference type="EMBL" id="MPL96298.1"/>
    </source>
</evidence>